<dbReference type="AlphaFoldDB" id="A0A853INB1"/>
<feature type="compositionally biased region" description="Low complexity" evidence="1">
    <location>
        <begin position="77"/>
        <end position="96"/>
    </location>
</feature>
<sequence>MRIVYALSDKGARECAAAHSTLPVELHGLLRMVDGRRTREDLLAATGKSALTAGGLRWLSASGYIQPSEMADLDTRPAPATAPFAPSAPAHSAPSPLSRRPDDVCHAMSNFMIRSIRRHLGRYAYEQQIATATTLGELLPYLHPLIDAIVARAGTEAGAEFADSAAFLLQPPRRAQRR</sequence>
<evidence type="ECO:0000313" key="3">
    <source>
        <dbReference type="Proteomes" id="UP000589716"/>
    </source>
</evidence>
<dbReference type="RefSeq" id="WP_180550317.1">
    <property type="nucleotide sequence ID" value="NZ_JACCKX010000001.1"/>
</dbReference>
<evidence type="ECO:0000313" key="2">
    <source>
        <dbReference type="EMBL" id="NZA01926.1"/>
    </source>
</evidence>
<gene>
    <name evidence="2" type="ORF">H0I39_09470</name>
</gene>
<feature type="region of interest" description="Disordered" evidence="1">
    <location>
        <begin position="75"/>
        <end position="100"/>
    </location>
</feature>
<evidence type="ECO:0000256" key="1">
    <source>
        <dbReference type="SAM" id="MobiDB-lite"/>
    </source>
</evidence>
<dbReference type="EMBL" id="JACCKX010000001">
    <property type="protein sequence ID" value="NZA01926.1"/>
    <property type="molecule type" value="Genomic_DNA"/>
</dbReference>
<accession>A0A853INB1</accession>
<comment type="caution">
    <text evidence="2">The sequence shown here is derived from an EMBL/GenBank/DDBJ whole genome shotgun (WGS) entry which is preliminary data.</text>
</comment>
<keyword evidence="3" id="KW-1185">Reference proteome</keyword>
<name>A0A853INB1_9BURK</name>
<dbReference type="Proteomes" id="UP000589716">
    <property type="component" value="Unassembled WGS sequence"/>
</dbReference>
<protein>
    <submittedName>
        <fullName evidence="2">Uncharacterized protein</fullName>
    </submittedName>
</protein>
<organism evidence="2 3">
    <name type="scientific">Ottowia beijingensis</name>
    <dbReference type="NCBI Taxonomy" id="1207057"/>
    <lineage>
        <taxon>Bacteria</taxon>
        <taxon>Pseudomonadati</taxon>
        <taxon>Pseudomonadota</taxon>
        <taxon>Betaproteobacteria</taxon>
        <taxon>Burkholderiales</taxon>
        <taxon>Comamonadaceae</taxon>
        <taxon>Ottowia</taxon>
    </lineage>
</organism>
<reference evidence="2 3" key="1">
    <citation type="submission" date="2020-07" db="EMBL/GenBank/DDBJ databases">
        <authorList>
            <person name="Maaloum M."/>
        </authorList>
    </citation>
    <scope>NUCLEOTIDE SEQUENCE [LARGE SCALE GENOMIC DNA]</scope>
    <source>
        <strain evidence="2 3">GCS-AN-3</strain>
    </source>
</reference>
<proteinExistence type="predicted"/>